<keyword evidence="15" id="KW-1185">Reference proteome</keyword>
<dbReference type="FunFam" id="2.120.10.80:FF:000282">
    <property type="entry name" value="tRNA wybutosine-synthesizing protein 4"/>
    <property type="match status" value="1"/>
</dbReference>
<protein>
    <recommendedName>
        <fullName evidence="6">tRNA wybutosine-synthesizing protein 4</fullName>
        <ecNumber evidence="5">2.1.1.290</ecNumber>
        <ecNumber evidence="4">2.3.1.231</ecNumber>
    </recommendedName>
    <alternativeName>
        <fullName evidence="12">tRNA(Phe) (7-(3-amino-3-(methoxycarbonyl)propyl)wyosine(37)-N)-methoxycarbonyltransferase</fullName>
    </alternativeName>
    <alternativeName>
        <fullName evidence="11">tRNA(Phe) (7-(3-amino-3-carboxypropyl)wyosine(37)-O)-methyltransferase</fullName>
    </alternativeName>
</protein>
<evidence type="ECO:0000256" key="11">
    <source>
        <dbReference type="ARBA" id="ARBA00029750"/>
    </source>
</evidence>
<keyword evidence="8" id="KW-0808">Transferase</keyword>
<dbReference type="Proteomes" id="UP000820818">
    <property type="component" value="Linkage Group LG9"/>
</dbReference>
<evidence type="ECO:0000313" key="15">
    <source>
        <dbReference type="Proteomes" id="UP000820818"/>
    </source>
</evidence>
<dbReference type="InterPro" id="IPR029063">
    <property type="entry name" value="SAM-dependent_MTases_sf"/>
</dbReference>
<keyword evidence="7" id="KW-0489">Methyltransferase</keyword>
<dbReference type="AlphaFoldDB" id="A0AAD5L0I4"/>
<proteinExistence type="inferred from homology"/>
<dbReference type="GO" id="GO:0030488">
    <property type="term" value="P:tRNA methylation"/>
    <property type="evidence" value="ECO:0007669"/>
    <property type="project" value="TreeGrafter"/>
</dbReference>
<keyword evidence="9" id="KW-0949">S-adenosyl-L-methionine</keyword>
<evidence type="ECO:0000256" key="9">
    <source>
        <dbReference type="ARBA" id="ARBA00022691"/>
    </source>
</evidence>
<dbReference type="EC" id="2.3.1.231" evidence="4"/>
<dbReference type="Gene3D" id="2.120.10.80">
    <property type="entry name" value="Kelch-type beta propeller"/>
    <property type="match status" value="1"/>
</dbReference>
<dbReference type="InterPro" id="IPR015915">
    <property type="entry name" value="Kelch-typ_b-propeller"/>
</dbReference>
<dbReference type="EMBL" id="WJBH02000009">
    <property type="protein sequence ID" value="KAI9553100.1"/>
    <property type="molecule type" value="Genomic_DNA"/>
</dbReference>
<evidence type="ECO:0000256" key="10">
    <source>
        <dbReference type="ARBA" id="ARBA00022694"/>
    </source>
</evidence>
<evidence type="ECO:0000256" key="2">
    <source>
        <dbReference type="ARBA" id="ARBA00004797"/>
    </source>
</evidence>
<evidence type="ECO:0000256" key="7">
    <source>
        <dbReference type="ARBA" id="ARBA00022603"/>
    </source>
</evidence>
<evidence type="ECO:0000256" key="13">
    <source>
        <dbReference type="ARBA" id="ARBA00049250"/>
    </source>
</evidence>
<evidence type="ECO:0000256" key="5">
    <source>
        <dbReference type="ARBA" id="ARBA00012779"/>
    </source>
</evidence>
<reference evidence="14 15" key="1">
    <citation type="submission" date="2022-05" db="EMBL/GenBank/DDBJ databases">
        <title>A multi-omics perspective on studying reproductive biology in Daphnia sinensis.</title>
        <authorList>
            <person name="Jia J."/>
        </authorList>
    </citation>
    <scope>NUCLEOTIDE SEQUENCE [LARGE SCALE GENOMIC DNA]</scope>
    <source>
        <strain evidence="14 15">WSL</strain>
    </source>
</reference>
<sequence length="644" mass="72251">MSSSDVQVQGSNDWSIASKLSTVTAGYYKDSFISCFAQKPVKRSSLIHRGYYVRAKAMHYIFEKFLSQYAKSQIISFGAGFDTSFFVLRQQGYTQCQYVEIDFPDVVAKKWQLIKNHPYCAELAAEENAYHLVAADLRNLPSLTKLLFEKLSLNPLLPSLLISECAITYMDETSSSKLIEWCAGTFSNVVFAVYEQIRPSDGFGRVMQQHFIQLSIPLLSLPIYPNQECQRNRYLQRGWSSCETYDINEFVHQLVSSDELNRMRQLETFDEYEGFNEKCSHYVILTAAKGICTTPLPPKNQEIKDNLFATTNLISWQLKESSIQRYGQAGCPSLVDGSMWIVGGFGARPQGHGRLDDLIRVYRDGTIESQLKNKRLARMYHSLHLIEPISRLVIYGGRTHPAMALGDVGFIDIKNNETEWLEGQPENGWPEPRWRHASSIIPPCGIFVGGGCGRQNNLLTDCWVMQVLPVSKGETPFVKWEPFVSLPSGRHSATASFWQNLIVISGGLDKSEMASRPQLLVSNTGSGSSSQQEWIEPDWHGPSPIARYSHQALVTADSRLILVGGISTCHTSSPGVCVIDLLKWTCVEYNLPIQDIKQPVMLASFNAQLDEGEKDGTKILCWGGGSPCFSFGTHLNKVFVELKI</sequence>
<dbReference type="Pfam" id="PF13418">
    <property type="entry name" value="Beta-prop_TYW4"/>
    <property type="match status" value="1"/>
</dbReference>
<dbReference type="SUPFAM" id="SSF53335">
    <property type="entry name" value="S-adenosyl-L-methionine-dependent methyltransferases"/>
    <property type="match status" value="1"/>
</dbReference>
<dbReference type="InterPro" id="IPR007213">
    <property type="entry name" value="Ppm1/Ppm2/Tcmp"/>
</dbReference>
<keyword evidence="10" id="KW-0819">tRNA processing</keyword>
<gene>
    <name evidence="14" type="ORF">GHT06_020991</name>
</gene>
<name>A0AAD5L0I4_9CRUS</name>
<dbReference type="Pfam" id="PF04072">
    <property type="entry name" value="LCM"/>
    <property type="match status" value="1"/>
</dbReference>
<dbReference type="EC" id="2.1.1.290" evidence="5"/>
<evidence type="ECO:0000256" key="6">
    <source>
        <dbReference type="ARBA" id="ARBA00018045"/>
    </source>
</evidence>
<comment type="pathway">
    <text evidence="2">tRNA modification; wybutosine-tRNA(Phe) biosynthesis.</text>
</comment>
<evidence type="ECO:0000256" key="3">
    <source>
        <dbReference type="ARBA" id="ARBA00010703"/>
    </source>
</evidence>
<comment type="catalytic activity">
    <reaction evidence="1">
        <text>7-[(3S)-3-amino-3-carboxypropyl]wyosine(37) in tRNA(Phe) + S-adenosyl-L-methionine = 7-[(3S)-(3-amino-3-methoxycarbonyl)propyl]wyosine(37) in tRNA(Phe) + S-adenosyl-L-homocysteine</text>
        <dbReference type="Rhea" id="RHEA:36903"/>
        <dbReference type="Rhea" id="RHEA-COMP:10379"/>
        <dbReference type="Rhea" id="RHEA-COMP:11844"/>
        <dbReference type="ChEBI" id="CHEBI:57856"/>
        <dbReference type="ChEBI" id="CHEBI:59789"/>
        <dbReference type="ChEBI" id="CHEBI:73543"/>
        <dbReference type="ChEBI" id="CHEBI:74275"/>
        <dbReference type="EC" id="2.1.1.290"/>
    </reaction>
</comment>
<organism evidence="14 15">
    <name type="scientific">Daphnia sinensis</name>
    <dbReference type="NCBI Taxonomy" id="1820382"/>
    <lineage>
        <taxon>Eukaryota</taxon>
        <taxon>Metazoa</taxon>
        <taxon>Ecdysozoa</taxon>
        <taxon>Arthropoda</taxon>
        <taxon>Crustacea</taxon>
        <taxon>Branchiopoda</taxon>
        <taxon>Diplostraca</taxon>
        <taxon>Cladocera</taxon>
        <taxon>Anomopoda</taxon>
        <taxon>Daphniidae</taxon>
        <taxon>Daphnia</taxon>
        <taxon>Daphnia similis group</taxon>
    </lineage>
</organism>
<evidence type="ECO:0000313" key="14">
    <source>
        <dbReference type="EMBL" id="KAI9553100.1"/>
    </source>
</evidence>
<evidence type="ECO:0000256" key="12">
    <source>
        <dbReference type="ARBA" id="ARBA00030847"/>
    </source>
</evidence>
<dbReference type="GO" id="GO:0031591">
    <property type="term" value="P:wybutosine biosynthetic process"/>
    <property type="evidence" value="ECO:0007669"/>
    <property type="project" value="TreeGrafter"/>
</dbReference>
<dbReference type="Gene3D" id="3.40.50.150">
    <property type="entry name" value="Vaccinia Virus protein VP39"/>
    <property type="match status" value="1"/>
</dbReference>
<dbReference type="PANTHER" id="PTHR46529">
    <property type="entry name" value="TRNA WYBUTOSINE-SYNTHESIZING PROTEIN 4"/>
    <property type="match status" value="1"/>
</dbReference>
<comment type="similarity">
    <text evidence="3">Belongs to the methyltransferase superfamily. LCMT family.</text>
</comment>
<dbReference type="SUPFAM" id="SSF117281">
    <property type="entry name" value="Kelch motif"/>
    <property type="match status" value="1"/>
</dbReference>
<evidence type="ECO:0000256" key="8">
    <source>
        <dbReference type="ARBA" id="ARBA00022679"/>
    </source>
</evidence>
<evidence type="ECO:0000256" key="4">
    <source>
        <dbReference type="ARBA" id="ARBA00012155"/>
    </source>
</evidence>
<dbReference type="GO" id="GO:0008175">
    <property type="term" value="F:tRNA methyltransferase activity"/>
    <property type="evidence" value="ECO:0007669"/>
    <property type="project" value="TreeGrafter"/>
</dbReference>
<dbReference type="PANTHER" id="PTHR46529:SF1">
    <property type="entry name" value="TRNA WYBUTOSINE-SYNTHESIZING PROTEIN 4"/>
    <property type="match status" value="1"/>
</dbReference>
<comment type="caution">
    <text evidence="14">The sequence shown here is derived from an EMBL/GenBank/DDBJ whole genome shotgun (WGS) entry which is preliminary data.</text>
</comment>
<accession>A0AAD5L0I4</accession>
<evidence type="ECO:0000256" key="1">
    <source>
        <dbReference type="ARBA" id="ARBA00001806"/>
    </source>
</evidence>
<comment type="catalytic activity">
    <reaction evidence="13">
        <text>7-[(3S)-(3-amino-3-methoxycarbonyl)propyl]wyosine(37) in tRNA(Phe) + S-adenosyl-L-methionine + CO2 = wybutosine(37) in tRNA(Phe) + S-adenosyl-L-homocysteine + 2 H(+)</text>
        <dbReference type="Rhea" id="RHEA:37119"/>
        <dbReference type="Rhea" id="RHEA-COMP:11844"/>
        <dbReference type="Rhea" id="RHEA-COMP:11847"/>
        <dbReference type="ChEBI" id="CHEBI:15378"/>
        <dbReference type="ChEBI" id="CHEBI:16526"/>
        <dbReference type="ChEBI" id="CHEBI:57856"/>
        <dbReference type="ChEBI" id="CHEBI:59789"/>
        <dbReference type="ChEBI" id="CHEBI:73544"/>
        <dbReference type="ChEBI" id="CHEBI:74275"/>
        <dbReference type="EC" id="2.3.1.231"/>
    </reaction>
</comment>